<dbReference type="AlphaFoldDB" id="A0A6S6ZMM3"/>
<dbReference type="HAMAP" id="MF_01206">
    <property type="entry name" value="MsrP"/>
    <property type="match status" value="1"/>
</dbReference>
<proteinExistence type="inferred from homology"/>
<evidence type="ECO:0000256" key="1">
    <source>
        <dbReference type="ARBA" id="ARBA00022505"/>
    </source>
</evidence>
<dbReference type="Proteomes" id="UP000494269">
    <property type="component" value="Unassembled WGS sequence"/>
</dbReference>
<feature type="binding site" evidence="5">
    <location>
        <position position="244"/>
    </location>
    <ligand>
        <name>Mo-molybdopterin</name>
        <dbReference type="ChEBI" id="CHEBI:71302"/>
    </ligand>
</feature>
<dbReference type="GO" id="GO:0046872">
    <property type="term" value="F:metal ion binding"/>
    <property type="evidence" value="ECO:0007669"/>
    <property type="project" value="UniProtKB-KW"/>
</dbReference>
<evidence type="ECO:0000256" key="3">
    <source>
        <dbReference type="ARBA" id="ARBA00022729"/>
    </source>
</evidence>
<evidence type="ECO:0000313" key="7">
    <source>
        <dbReference type="EMBL" id="CAB3688042.1"/>
    </source>
</evidence>
<dbReference type="PROSITE" id="PS51318">
    <property type="entry name" value="TAT"/>
    <property type="match status" value="1"/>
</dbReference>
<dbReference type="InterPro" id="IPR000572">
    <property type="entry name" value="OxRdtase_Mopterin-bd_dom"/>
</dbReference>
<reference evidence="7 8" key="1">
    <citation type="submission" date="2020-04" db="EMBL/GenBank/DDBJ databases">
        <authorList>
            <person name="De Canck E."/>
        </authorList>
    </citation>
    <scope>NUCLEOTIDE SEQUENCE [LARGE SCALE GENOMIC DNA]</scope>
    <source>
        <strain evidence="7 8">LMG 3441</strain>
    </source>
</reference>
<keyword evidence="1 5" id="KW-0500">Molybdenum</keyword>
<comment type="cofactor">
    <cofactor evidence="5">
        <name>Mo-molybdopterin</name>
        <dbReference type="ChEBI" id="CHEBI:71302"/>
    </cofactor>
    <text evidence="5">Binds 1 Mo-molybdopterin (Mo-MPT) cofactor per subunit.</text>
</comment>
<comment type="similarity">
    <text evidence="5">Belongs to the MsrP family.</text>
</comment>
<feature type="binding site" evidence="5">
    <location>
        <position position="103"/>
    </location>
    <ligand>
        <name>Mo-molybdopterin</name>
        <dbReference type="ChEBI" id="CHEBI:71302"/>
    </ligand>
</feature>
<feature type="binding site" evidence="5">
    <location>
        <begin position="106"/>
        <end position="107"/>
    </location>
    <ligand>
        <name>Mo-molybdopterin</name>
        <dbReference type="ChEBI" id="CHEBI:71302"/>
    </ligand>
</feature>
<dbReference type="Gene3D" id="3.90.420.10">
    <property type="entry name" value="Oxidoreductase, molybdopterin-binding domain"/>
    <property type="match status" value="1"/>
</dbReference>
<keyword evidence="3 5" id="KW-0732">Signal</keyword>
<feature type="binding site" evidence="5">
    <location>
        <position position="196"/>
    </location>
    <ligand>
        <name>Mo-molybdopterin</name>
        <dbReference type="ChEBI" id="CHEBI:71302"/>
    </ligand>
</feature>
<comment type="catalytic activity">
    <reaction evidence="5">
        <text>L-methionyl-[protein] + a quinone + H2O = L-methionyl-(R)-S-oxide-[protein] + a quinol</text>
        <dbReference type="Rhea" id="RHEA:51296"/>
        <dbReference type="Rhea" id="RHEA-COMP:12313"/>
        <dbReference type="Rhea" id="RHEA-COMP:12314"/>
        <dbReference type="ChEBI" id="CHEBI:15377"/>
        <dbReference type="ChEBI" id="CHEBI:16044"/>
        <dbReference type="ChEBI" id="CHEBI:24646"/>
        <dbReference type="ChEBI" id="CHEBI:45764"/>
        <dbReference type="ChEBI" id="CHEBI:132124"/>
    </reaction>
</comment>
<dbReference type="SUPFAM" id="SSF56524">
    <property type="entry name" value="Oxidoreductase molybdopterin-binding domain"/>
    <property type="match status" value="1"/>
</dbReference>
<dbReference type="EC" id="1.8.5.-" evidence="5"/>
<evidence type="ECO:0000256" key="2">
    <source>
        <dbReference type="ARBA" id="ARBA00022723"/>
    </source>
</evidence>
<dbReference type="InterPro" id="IPR022867">
    <property type="entry name" value="MsrP"/>
</dbReference>
<comment type="function">
    <text evidence="5">Part of the MsrPQ system that repairs oxidized periplasmic proteins containing methionine sulfoxide residues (Met-O), using respiratory chain electrons. Thus protects these proteins from oxidative-stress damage caused by reactive species of oxygen and chlorine generated by the host defense mechanisms. MsrPQ is essential for the maintenance of envelope integrity under bleach stress, rescuing a wide series of structurally unrelated periplasmic proteins from methionine oxidation. The catalytic subunit MsrP is non-stereospecific, being able to reduce both (R-) and (S-) diastereoisomers of methionine sulfoxide.</text>
</comment>
<name>A0A6S6ZMM3_9BURK</name>
<keyword evidence="8" id="KW-1185">Reference proteome</keyword>
<comment type="PTM">
    <text evidence="5">Predicted to be exported by the Tat system. The position of the signal peptide cleavage has not been experimentally proven.</text>
</comment>
<sequence length="344" mass="38592">MGPRNVYDMRWVWPWLAGAEPETMMLIRKPDDILPSEITDEAVWRSRRDLMLRAGLTAAAVGLPGWATRSAFAQEAGALPAKPNGSLSVMDKQTSLADVTSYNNYYEFGVDKGDPAANAGKLQTRPWTVTVEGEVAKPRTFTIEELLKLAPMEERVYRLRCVEGWSMVIPWVGYSVSELLKQVEPTGNAKYVEFVTAVQRENMPGVRAAILEWPYVEGLRIDEAMNPLAMLVFGLYGKVLPNQNGAPLRLAVPWKYGFKSAKSLVKIRLVEKLPVSSWIKAAPQEYGFYANVNPNVPHPRWSQATERRIGEDGLFSPKRKTLMFNGYGEQVASLYQGMDLKANY</sequence>
<dbReference type="Pfam" id="PF00174">
    <property type="entry name" value="Oxidored_molyb"/>
    <property type="match status" value="1"/>
</dbReference>
<comment type="catalytic activity">
    <reaction evidence="5">
        <text>L-methionyl-[protein] + a quinone + H2O = L-methionyl-(S)-S-oxide-[protein] + a quinol</text>
        <dbReference type="Rhea" id="RHEA:51292"/>
        <dbReference type="Rhea" id="RHEA-COMP:12313"/>
        <dbReference type="Rhea" id="RHEA-COMP:12315"/>
        <dbReference type="ChEBI" id="CHEBI:15377"/>
        <dbReference type="ChEBI" id="CHEBI:16044"/>
        <dbReference type="ChEBI" id="CHEBI:24646"/>
        <dbReference type="ChEBI" id="CHEBI:44120"/>
        <dbReference type="ChEBI" id="CHEBI:132124"/>
    </reaction>
</comment>
<dbReference type="InterPro" id="IPR006311">
    <property type="entry name" value="TAT_signal"/>
</dbReference>
<organism evidence="7 8">
    <name type="scientific">Achromobacter kerstersii</name>
    <dbReference type="NCBI Taxonomy" id="1353890"/>
    <lineage>
        <taxon>Bacteria</taxon>
        <taxon>Pseudomonadati</taxon>
        <taxon>Pseudomonadota</taxon>
        <taxon>Betaproteobacteria</taxon>
        <taxon>Burkholderiales</taxon>
        <taxon>Alcaligenaceae</taxon>
        <taxon>Achromobacter</taxon>
    </lineage>
</organism>
<dbReference type="GO" id="GO:0030091">
    <property type="term" value="P:protein repair"/>
    <property type="evidence" value="ECO:0007669"/>
    <property type="project" value="UniProtKB-UniRule"/>
</dbReference>
<dbReference type="InterPro" id="IPR036374">
    <property type="entry name" value="OxRdtase_Mopterin-bd_sf"/>
</dbReference>
<feature type="domain" description="Oxidoreductase molybdopterin-binding" evidence="6">
    <location>
        <begin position="123"/>
        <end position="273"/>
    </location>
</feature>
<keyword evidence="2 5" id="KW-0479">Metal-binding</keyword>
<accession>A0A6S6ZMM3</accession>
<evidence type="ECO:0000259" key="6">
    <source>
        <dbReference type="Pfam" id="PF00174"/>
    </source>
</evidence>
<comment type="subunit">
    <text evidence="5">Heterodimer of a catalytic subunit (MsrP) and a heme-binding subunit (MsrQ).</text>
</comment>
<evidence type="ECO:0000256" key="5">
    <source>
        <dbReference type="HAMAP-Rule" id="MF_01206"/>
    </source>
</evidence>
<feature type="binding site" evidence="5">
    <location>
        <position position="161"/>
    </location>
    <ligand>
        <name>Mo-molybdopterin</name>
        <dbReference type="ChEBI" id="CHEBI:71302"/>
    </ligand>
    <ligandPart>
        <name>Mo</name>
        <dbReference type="ChEBI" id="CHEBI:28685"/>
    </ligandPart>
</feature>
<dbReference type="EMBL" id="CADIJQ010000002">
    <property type="protein sequence ID" value="CAB3688042.1"/>
    <property type="molecule type" value="Genomic_DNA"/>
</dbReference>
<keyword evidence="4 5" id="KW-0560">Oxidoreductase</keyword>
<dbReference type="PANTHER" id="PTHR43032:SF3">
    <property type="entry name" value="PROTEIN-METHIONINE-SULFOXIDE REDUCTASE CATALYTIC SUBUNIT MSRP"/>
    <property type="match status" value="1"/>
</dbReference>
<evidence type="ECO:0000313" key="8">
    <source>
        <dbReference type="Proteomes" id="UP000494269"/>
    </source>
</evidence>
<dbReference type="NCBIfam" id="NF003767">
    <property type="entry name" value="PRK05363.1"/>
    <property type="match status" value="1"/>
</dbReference>
<gene>
    <name evidence="7" type="primary">msrP_2</name>
    <name evidence="5" type="synonym">msrP</name>
    <name evidence="7" type="ORF">LMG3441_01876</name>
</gene>
<feature type="binding site" evidence="5">
    <location>
        <position position="249"/>
    </location>
    <ligand>
        <name>Mo-molybdopterin</name>
        <dbReference type="ChEBI" id="CHEBI:71302"/>
    </ligand>
</feature>
<evidence type="ECO:0000256" key="4">
    <source>
        <dbReference type="ARBA" id="ARBA00023002"/>
    </source>
</evidence>
<protein>
    <recommendedName>
        <fullName evidence="5">Protein-methionine-sulfoxide reductase catalytic subunit MsrP</fullName>
        <ecNumber evidence="5">1.8.5.-</ecNumber>
    </recommendedName>
</protein>
<dbReference type="GO" id="GO:0043546">
    <property type="term" value="F:molybdopterin cofactor binding"/>
    <property type="evidence" value="ECO:0007669"/>
    <property type="project" value="UniProtKB-UniRule"/>
</dbReference>
<dbReference type="GO" id="GO:0016672">
    <property type="term" value="F:oxidoreductase activity, acting on a sulfur group of donors, quinone or similar compound as acceptor"/>
    <property type="evidence" value="ECO:0007669"/>
    <property type="project" value="UniProtKB-UniRule"/>
</dbReference>
<feature type="binding site" evidence="5">
    <location>
        <begin position="260"/>
        <end position="262"/>
    </location>
    <ligand>
        <name>Mo-molybdopterin</name>
        <dbReference type="ChEBI" id="CHEBI:71302"/>
    </ligand>
</feature>
<dbReference type="PANTHER" id="PTHR43032">
    <property type="entry name" value="PROTEIN-METHIONINE-SULFOXIDE REDUCTASE"/>
    <property type="match status" value="1"/>
</dbReference>